<proteinExistence type="predicted"/>
<evidence type="ECO:0000313" key="2">
    <source>
        <dbReference type="Proteomes" id="UP001162992"/>
    </source>
</evidence>
<reference evidence="2" key="1">
    <citation type="journal article" date="2024" name="Proc. Natl. Acad. Sci. U.S.A.">
        <title>Extraordinary preservation of gene collinearity over three hundred million years revealed in homosporous lycophytes.</title>
        <authorList>
            <person name="Li C."/>
            <person name="Wickell D."/>
            <person name="Kuo L.Y."/>
            <person name="Chen X."/>
            <person name="Nie B."/>
            <person name="Liao X."/>
            <person name="Peng D."/>
            <person name="Ji J."/>
            <person name="Jenkins J."/>
            <person name="Williams M."/>
            <person name="Shu S."/>
            <person name="Plott C."/>
            <person name="Barry K."/>
            <person name="Rajasekar S."/>
            <person name="Grimwood J."/>
            <person name="Han X."/>
            <person name="Sun S."/>
            <person name="Hou Z."/>
            <person name="He W."/>
            <person name="Dai G."/>
            <person name="Sun C."/>
            <person name="Schmutz J."/>
            <person name="Leebens-Mack J.H."/>
            <person name="Li F.W."/>
            <person name="Wang L."/>
        </authorList>
    </citation>
    <scope>NUCLEOTIDE SEQUENCE [LARGE SCALE GENOMIC DNA]</scope>
    <source>
        <strain evidence="2">cv. PW_Plant_1</strain>
    </source>
</reference>
<organism evidence="1 2">
    <name type="scientific">Diphasiastrum complanatum</name>
    <name type="common">Issler's clubmoss</name>
    <name type="synonym">Lycopodium complanatum</name>
    <dbReference type="NCBI Taxonomy" id="34168"/>
    <lineage>
        <taxon>Eukaryota</taxon>
        <taxon>Viridiplantae</taxon>
        <taxon>Streptophyta</taxon>
        <taxon>Embryophyta</taxon>
        <taxon>Tracheophyta</taxon>
        <taxon>Lycopodiopsida</taxon>
        <taxon>Lycopodiales</taxon>
        <taxon>Lycopodiaceae</taxon>
        <taxon>Lycopodioideae</taxon>
        <taxon>Diphasiastrum</taxon>
    </lineage>
</organism>
<keyword evidence="2" id="KW-1185">Reference proteome</keyword>
<sequence length="119" mass="13990">MLASREGKLHANFLMCFEKQEEHTRFLQSACKFLFVAMSFSCFFVRCRYIAYKRFVAVFFSCFFVRCRYIAYKGSQQESIGKFSDSDLWQSRACTYVLDSDQFSGRSYSNTRHPASSSY</sequence>
<name>A0ACC2DUN2_DIPCM</name>
<dbReference type="EMBL" id="CM055095">
    <property type="protein sequence ID" value="KAJ7557985.1"/>
    <property type="molecule type" value="Genomic_DNA"/>
</dbReference>
<evidence type="ECO:0000313" key="1">
    <source>
        <dbReference type="EMBL" id="KAJ7557985.1"/>
    </source>
</evidence>
<protein>
    <submittedName>
        <fullName evidence="1">Uncharacterized protein</fullName>
    </submittedName>
</protein>
<comment type="caution">
    <text evidence="1">The sequence shown here is derived from an EMBL/GenBank/DDBJ whole genome shotgun (WGS) entry which is preliminary data.</text>
</comment>
<accession>A0ACC2DUN2</accession>
<dbReference type="Proteomes" id="UP001162992">
    <property type="component" value="Chromosome 4"/>
</dbReference>
<gene>
    <name evidence="1" type="ORF">O6H91_04G019800</name>
</gene>